<name>F8NPW1_SERL9</name>
<feature type="compositionally biased region" description="Polar residues" evidence="1">
    <location>
        <begin position="584"/>
        <end position="599"/>
    </location>
</feature>
<protein>
    <submittedName>
        <fullName evidence="2">Uncharacterized protein</fullName>
    </submittedName>
</protein>
<feature type="region of interest" description="Disordered" evidence="1">
    <location>
        <begin position="544"/>
        <end position="564"/>
    </location>
</feature>
<organism>
    <name type="scientific">Serpula lacrymans var. lacrymans (strain S7.9)</name>
    <name type="common">Dry rot fungus</name>
    <dbReference type="NCBI Taxonomy" id="578457"/>
    <lineage>
        <taxon>Eukaryota</taxon>
        <taxon>Fungi</taxon>
        <taxon>Dikarya</taxon>
        <taxon>Basidiomycota</taxon>
        <taxon>Agaricomycotina</taxon>
        <taxon>Agaricomycetes</taxon>
        <taxon>Agaricomycetidae</taxon>
        <taxon>Boletales</taxon>
        <taxon>Coniophorineae</taxon>
        <taxon>Serpulaceae</taxon>
        <taxon>Serpula</taxon>
    </lineage>
</organism>
<feature type="compositionally biased region" description="Low complexity" evidence="1">
    <location>
        <begin position="359"/>
        <end position="383"/>
    </location>
</feature>
<dbReference type="InterPro" id="IPR042859">
    <property type="entry name" value="NOL11"/>
</dbReference>
<evidence type="ECO:0000256" key="1">
    <source>
        <dbReference type="SAM" id="MobiDB-lite"/>
    </source>
</evidence>
<feature type="compositionally biased region" description="Basic and acidic residues" evidence="1">
    <location>
        <begin position="786"/>
        <end position="797"/>
    </location>
</feature>
<dbReference type="GeneID" id="18814549"/>
<dbReference type="KEGG" id="sla:SERLADRAFT_435503"/>
<dbReference type="Proteomes" id="UP000008064">
    <property type="component" value="Unassembled WGS sequence"/>
</dbReference>
<feature type="compositionally biased region" description="Basic and acidic residues" evidence="1">
    <location>
        <begin position="503"/>
        <end position="512"/>
    </location>
</feature>
<dbReference type="GO" id="GO:0005730">
    <property type="term" value="C:nucleolus"/>
    <property type="evidence" value="ECO:0007669"/>
    <property type="project" value="TreeGrafter"/>
</dbReference>
<dbReference type="HOGENOM" id="CLU_246055_0_0_1"/>
<feature type="compositionally biased region" description="Pro residues" evidence="1">
    <location>
        <begin position="544"/>
        <end position="553"/>
    </location>
</feature>
<dbReference type="PANTHER" id="PTHR15633">
    <property type="entry name" value="NUCLEOLAR PROTEIN 11"/>
    <property type="match status" value="1"/>
</dbReference>
<reference evidence="2" key="1">
    <citation type="submission" date="2011-04" db="EMBL/GenBank/DDBJ databases">
        <title>Evolution of plant cell wall degrading machinery underlies the functional diversity of forest fungi.</title>
        <authorList>
            <consortium name="US DOE Joint Genome Institute (JGI-PGF)"/>
            <person name="Eastwood D.C."/>
            <person name="Floudas D."/>
            <person name="Binder M."/>
            <person name="Majcherczyk A."/>
            <person name="Schneider P."/>
            <person name="Aerts A."/>
            <person name="Asiegbu F.O."/>
            <person name="Baker S.E."/>
            <person name="Barry K."/>
            <person name="Bendiksby M."/>
            <person name="Blumentritt M."/>
            <person name="Coutinho P.M."/>
            <person name="Cullen D."/>
            <person name="Cullen D."/>
            <person name="Gathman A."/>
            <person name="Goodell B."/>
            <person name="Henrissat B."/>
            <person name="Ihrmark K."/>
            <person name="Kauserud H."/>
            <person name="Kohler A."/>
            <person name="LaButti K."/>
            <person name="Lapidus A."/>
            <person name="Lavin J.L."/>
            <person name="Lee Y.-H."/>
            <person name="Lindquist E."/>
            <person name="Lilly W."/>
            <person name="Lucas S."/>
            <person name="Morin E."/>
            <person name="Murat C."/>
            <person name="Oguiza J.A."/>
            <person name="Park J."/>
            <person name="Pisabarro A.G."/>
            <person name="Riley R."/>
            <person name="Rosling A."/>
            <person name="Salamov A."/>
            <person name="Schmidt O."/>
            <person name="Schmutz J."/>
            <person name="Skrede I."/>
            <person name="Stenlid J."/>
            <person name="Wiebenga A."/>
            <person name="Xie X."/>
            <person name="Kues U."/>
            <person name="Hibbett D.S."/>
            <person name="Hoffmeister D."/>
            <person name="Hogberg N."/>
            <person name="Martin F."/>
            <person name="Grigoriev I.V."/>
            <person name="Watkinson S.C."/>
        </authorList>
    </citation>
    <scope>NUCLEOTIDE SEQUENCE</scope>
    <source>
        <strain evidence="2">S7.9</strain>
    </source>
</reference>
<feature type="region of interest" description="Disordered" evidence="1">
    <location>
        <begin position="773"/>
        <end position="797"/>
    </location>
</feature>
<feature type="compositionally biased region" description="Polar residues" evidence="1">
    <location>
        <begin position="720"/>
        <end position="731"/>
    </location>
</feature>
<dbReference type="GO" id="GO:0003723">
    <property type="term" value="F:RNA binding"/>
    <property type="evidence" value="ECO:0007669"/>
    <property type="project" value="TreeGrafter"/>
</dbReference>
<dbReference type="PANTHER" id="PTHR15633:SF2">
    <property type="entry name" value="NUCLEOLAR PROTEIN 11"/>
    <property type="match status" value="1"/>
</dbReference>
<feature type="region of interest" description="Disordered" evidence="1">
    <location>
        <begin position="584"/>
        <end position="617"/>
    </location>
</feature>
<feature type="compositionally biased region" description="Basic and acidic residues" evidence="1">
    <location>
        <begin position="459"/>
        <end position="469"/>
    </location>
</feature>
<feature type="compositionally biased region" description="Polar residues" evidence="1">
    <location>
        <begin position="434"/>
        <end position="458"/>
    </location>
</feature>
<dbReference type="OrthoDB" id="4349954at2759"/>
<dbReference type="RefSeq" id="XP_007315840.1">
    <property type="nucleotide sequence ID" value="XM_007315778.1"/>
</dbReference>
<dbReference type="GO" id="GO:0030490">
    <property type="term" value="P:maturation of SSU-rRNA"/>
    <property type="evidence" value="ECO:0007669"/>
    <property type="project" value="InterPro"/>
</dbReference>
<feature type="compositionally biased region" description="Acidic residues" evidence="1">
    <location>
        <begin position="774"/>
        <end position="785"/>
    </location>
</feature>
<sequence length="1558" mass="170748">MAVNSHGPLHSCQCLNVQIIPQPHQQGPPDFLSRSVSDSEYTLTYVADEGLSIAHPQVTMRTRKLGPPSSDTSRRFRYTTLSCLICRALVYRVTQLVPLDVEGQEGPLLPSHDWVEQETLKSISGWIEVHKDCLHAGAISEALSSVSYSPTFSIIVPPVTPVTAEEQERYIFVPSAEPSPPRHTVPAISFLSNLRPLFPPVPFIPSHPVFSHLSSVATGKSEALRIAAEEYLAKVVEDQLAEIERAEDKLRKDVEGLWKNFIDGIAQVEKARNLTIDGTSTRRRDSVSRASRPRVSLVLRDFIPASSPVPRALSPASVPRVSSLSASLATSAFYHPRAQNQPTSRVHSTSPPSPPPYSSNPSSSGSADSPPLTSSDSSSRSFSQINGENILQPFRRSMDEAKDVATSFRYFTNLEADMARVRQQNASDSEDKSAWTNDQANASQSGKMEQKNGGSASQAKEERYRKADPEPGQDSGSKGKRKVTFDVKPDVVTINGGNTAVNGEKKTEEPKQNGDSLDMIFDLEDEKSERGSFDFAAKPVLPLIEPPYIPARPPRTRVPSNSGLPVALSSLRPASLPAPSTIRSLTAEGQSSPRASNLMSLPRIAEPEPDEHSERFDSREEEILKLVAANTPSHRGAWKRNSKAWQVFVRRQGKNQSASGAFIPEENEDEGAFHNTIDTDDSDSDIYNDQGWNPNAGVPASLPITIGSLKHPRPPLSLASYQPKATLSDPSTLVPPLPGAGRSLSSSAFRKASYAERDRSRLMDPGALDFVAQGDEDEDESDSEDEPSKADAFEGGRGRQRAFKILQARSKIPAAGPKNSDGYVTVTAQGEGVHVLDVSTLHPIVSYSQGSHTTFSAPAVTRHTLEDGDHICTTYTIVNCSPEVISKEQNRTIWITQQNLSNNSDRGEKRSVVVSHAVSRIYVLQESPCRLLLVFSNGDIGVTDAELTVQHSLESSTKQSPVETFIFPRKACDFLPQNQATSSDYILLSVFSTDSLTCVHSTAIGGDEGLARLGEIDIPLNGTMKKYDSRVIGISCTASGAVTLLSGSALLSSYQLSYSNEGTLVAIPVREPIRLARLALGKNPSYQRAVSLLSLSASSVLLAALTSSPASEITLLLWDMQYGVLVASQSMPVPSSLVQNHSQSPHLSLTFSNEHQILLALSPEGASGKSTSQKTSSRSTIYIVPLNASFKSSLANAMGKTSETAAWLAQPEQRSSASVQGDDGRAKLLQAIRSLTSQDESHKADEAFFKWIGDHTPGHGNKKSEPRGHSSPQLGREFVKEILHIILQPDNTATIKYSPRVVHSLLDRGVVSASMIEKGLLRVLWSRNDWENILRTLDTVVDIPEGEMMFLLKAVIDFHHTSNTTESLDSNAMQVDSRQTWTPPLATYLSACITYSTSPAALRLAIREHLSDARDLVYILEILEGWMMGGTEDYIEQLLRSIAHNSRFEYRSSASPPYHKIVLFLQVLLDASFLALLQYQPSHDILRRIMSYVEPEVVLFERMEHLRGSLEQFVRIQAKSRQGSGRPEVVSDDRRRSRKGRKFAEPDIGMYRLEELVI</sequence>
<feature type="region of interest" description="Disordered" evidence="1">
    <location>
        <begin position="421"/>
        <end position="517"/>
    </location>
</feature>
<evidence type="ECO:0000313" key="2">
    <source>
        <dbReference type="EMBL" id="EGO27749.1"/>
    </source>
</evidence>
<dbReference type="EMBL" id="GL945431">
    <property type="protein sequence ID" value="EGO27749.1"/>
    <property type="molecule type" value="Genomic_DNA"/>
</dbReference>
<feature type="region of interest" description="Disordered" evidence="1">
    <location>
        <begin position="720"/>
        <end position="748"/>
    </location>
</feature>
<gene>
    <name evidence="2" type="ORF">SERLADRAFT_435503</name>
</gene>
<proteinExistence type="predicted"/>
<accession>F8NPW1</accession>
<feature type="region of interest" description="Disordered" evidence="1">
    <location>
        <begin position="661"/>
        <end position="684"/>
    </location>
</feature>
<feature type="region of interest" description="Disordered" evidence="1">
    <location>
        <begin position="335"/>
        <end position="394"/>
    </location>
</feature>